<accession>A0A1G7XQ18</accession>
<feature type="chain" id="PRO_5011478124" description="Outer membrane protein beta-barrel domain-containing protein" evidence="1">
    <location>
        <begin position="21"/>
        <end position="199"/>
    </location>
</feature>
<evidence type="ECO:0000313" key="3">
    <source>
        <dbReference type="Proteomes" id="UP000199045"/>
    </source>
</evidence>
<dbReference type="EMBL" id="FNBN01000007">
    <property type="protein sequence ID" value="SDG86325.1"/>
    <property type="molecule type" value="Genomic_DNA"/>
</dbReference>
<dbReference type="STRING" id="104663.SAMN04488121_10733"/>
<dbReference type="Proteomes" id="UP000199045">
    <property type="component" value="Unassembled WGS sequence"/>
</dbReference>
<organism evidence="2 3">
    <name type="scientific">Chitinophaga filiformis</name>
    <name type="common">Myxococcus filiformis</name>
    <name type="synonym">Flexibacter filiformis</name>
    <dbReference type="NCBI Taxonomy" id="104663"/>
    <lineage>
        <taxon>Bacteria</taxon>
        <taxon>Pseudomonadati</taxon>
        <taxon>Bacteroidota</taxon>
        <taxon>Chitinophagia</taxon>
        <taxon>Chitinophagales</taxon>
        <taxon>Chitinophagaceae</taxon>
        <taxon>Chitinophaga</taxon>
    </lineage>
</organism>
<proteinExistence type="predicted"/>
<evidence type="ECO:0000313" key="2">
    <source>
        <dbReference type="EMBL" id="SDG86325.1"/>
    </source>
</evidence>
<sequence length="199" mass="21557">MKRIFLLAVICLAGVQSLVAQRFTHGAGIGLFAEAGKDKTKSKSGFTLTYSPRLSFAETNRTSLSIGIPLIVGISGEYEGFYEGEGNLEKSSLAYTIEVPLMFNFNIGAGSARGCKDKMGYFIGAGYAYHAGSVYETPIGGPGYRYRGFKSATGVTANMGVRIAVGANRRHNIEIRTLYTQGLTSYKPRLLELSCLFNF</sequence>
<evidence type="ECO:0000256" key="1">
    <source>
        <dbReference type="SAM" id="SignalP"/>
    </source>
</evidence>
<dbReference type="OrthoDB" id="671476at2"/>
<dbReference type="AlphaFoldDB" id="A0A1G7XQ18"/>
<name>A0A1G7XQ18_CHIFI</name>
<protein>
    <recommendedName>
        <fullName evidence="4">Outer membrane protein beta-barrel domain-containing protein</fullName>
    </recommendedName>
</protein>
<feature type="signal peptide" evidence="1">
    <location>
        <begin position="1"/>
        <end position="20"/>
    </location>
</feature>
<keyword evidence="1" id="KW-0732">Signal</keyword>
<reference evidence="2 3" key="1">
    <citation type="submission" date="2016-10" db="EMBL/GenBank/DDBJ databases">
        <authorList>
            <person name="de Groot N.N."/>
        </authorList>
    </citation>
    <scope>NUCLEOTIDE SEQUENCE [LARGE SCALE GENOMIC DNA]</scope>
    <source>
        <strain evidence="2 3">DSM 527</strain>
    </source>
</reference>
<evidence type="ECO:0008006" key="4">
    <source>
        <dbReference type="Google" id="ProtNLM"/>
    </source>
</evidence>
<gene>
    <name evidence="2" type="ORF">SAMN04488121_10733</name>
</gene>
<dbReference type="RefSeq" id="WP_089835521.1">
    <property type="nucleotide sequence ID" value="NZ_FNBN01000007.1"/>
</dbReference>